<reference evidence="2 3" key="1">
    <citation type="submission" date="2018-09" db="EMBL/GenBank/DDBJ databases">
        <title>Paenibacillus aracenensis nov. sp. isolated from a cave in southern Spain.</title>
        <authorList>
            <person name="Jurado V."/>
            <person name="Gutierrez-Patricio S."/>
            <person name="Gonzalez-Pimentel J.L."/>
            <person name="Miller A.Z."/>
            <person name="Laiz L."/>
            <person name="Saiz-Jimenez C."/>
        </authorList>
    </citation>
    <scope>NUCLEOTIDE SEQUENCE [LARGE SCALE GENOMIC DNA]</scope>
    <source>
        <strain evidence="2 3">DSM 22867</strain>
    </source>
</reference>
<dbReference type="EMBL" id="QXQA01000013">
    <property type="protein sequence ID" value="RIX50853.1"/>
    <property type="molecule type" value="Genomic_DNA"/>
</dbReference>
<dbReference type="Pfam" id="PF08241">
    <property type="entry name" value="Methyltransf_11"/>
    <property type="match status" value="1"/>
</dbReference>
<dbReference type="AlphaFoldDB" id="A0A3A1UX02"/>
<dbReference type="InterPro" id="IPR013216">
    <property type="entry name" value="Methyltransf_11"/>
</dbReference>
<dbReference type="Proteomes" id="UP000266482">
    <property type="component" value="Unassembled WGS sequence"/>
</dbReference>
<sequence length="270" mass="31411">MEEVKDFYRAFDEEGRLDREPLEFQVNLHYIRKFLPPNGRVADIGAGPGRYALELARIGYQLDVADIMPRFLTQARERAESERLAARFSGFYEADARDLSCFSDECFDASLMLGPFYHLQHRKEREQAARELRRITKQGGVVFAAFMPRIRHLIQSLQQPEHWKPNHRIEGLRRFLDTGIFNHSDPGRFTGAYFERIEDIVPFMEDQGFRTIELVGSDGFAQALHENSIRYWREQGESTWDEMMEVICEGARSPYLLGAAAHILYIGRRS</sequence>
<dbReference type="CDD" id="cd02440">
    <property type="entry name" value="AdoMet_MTases"/>
    <property type="match status" value="1"/>
</dbReference>
<dbReference type="OrthoDB" id="9810615at2"/>
<dbReference type="GO" id="GO:0032259">
    <property type="term" value="P:methylation"/>
    <property type="evidence" value="ECO:0007669"/>
    <property type="project" value="UniProtKB-KW"/>
</dbReference>
<evidence type="ECO:0000313" key="2">
    <source>
        <dbReference type="EMBL" id="RIX50853.1"/>
    </source>
</evidence>
<keyword evidence="2" id="KW-0808">Transferase</keyword>
<dbReference type="SUPFAM" id="SSF53335">
    <property type="entry name" value="S-adenosyl-L-methionine-dependent methyltransferases"/>
    <property type="match status" value="1"/>
</dbReference>
<feature type="domain" description="Methyltransferase type 11" evidence="1">
    <location>
        <begin position="43"/>
        <end position="143"/>
    </location>
</feature>
<keyword evidence="3" id="KW-1185">Reference proteome</keyword>
<dbReference type="Gene3D" id="3.40.50.150">
    <property type="entry name" value="Vaccinia Virus protein VP39"/>
    <property type="match status" value="1"/>
</dbReference>
<comment type="caution">
    <text evidence="2">The sequence shown here is derived from an EMBL/GenBank/DDBJ whole genome shotgun (WGS) entry which is preliminary data.</text>
</comment>
<organism evidence="2 3">
    <name type="scientific">Paenibacillus nanensis</name>
    <dbReference type="NCBI Taxonomy" id="393251"/>
    <lineage>
        <taxon>Bacteria</taxon>
        <taxon>Bacillati</taxon>
        <taxon>Bacillota</taxon>
        <taxon>Bacilli</taxon>
        <taxon>Bacillales</taxon>
        <taxon>Paenibacillaceae</taxon>
        <taxon>Paenibacillus</taxon>
    </lineage>
</organism>
<proteinExistence type="predicted"/>
<evidence type="ECO:0000313" key="3">
    <source>
        <dbReference type="Proteomes" id="UP000266482"/>
    </source>
</evidence>
<name>A0A3A1UX02_9BACL</name>
<dbReference type="GO" id="GO:0008757">
    <property type="term" value="F:S-adenosylmethionine-dependent methyltransferase activity"/>
    <property type="evidence" value="ECO:0007669"/>
    <property type="project" value="InterPro"/>
</dbReference>
<dbReference type="InterPro" id="IPR029063">
    <property type="entry name" value="SAM-dependent_MTases_sf"/>
</dbReference>
<evidence type="ECO:0000259" key="1">
    <source>
        <dbReference type="Pfam" id="PF08241"/>
    </source>
</evidence>
<dbReference type="RefSeq" id="WP_119601570.1">
    <property type="nucleotide sequence ID" value="NZ_QXQA01000013.1"/>
</dbReference>
<gene>
    <name evidence="2" type="ORF">D3P08_19355</name>
</gene>
<keyword evidence="2" id="KW-0489">Methyltransferase</keyword>
<accession>A0A3A1UX02</accession>
<protein>
    <submittedName>
        <fullName evidence="2">Class I SAM-dependent methyltransferase</fullName>
    </submittedName>
</protein>